<dbReference type="Proteomes" id="UP000274131">
    <property type="component" value="Unassembled WGS sequence"/>
</dbReference>
<accession>A0A0N4VLR7</accession>
<proteinExistence type="inferred from homology"/>
<dbReference type="GO" id="GO:0045046">
    <property type="term" value="P:protein import into peroxisome membrane"/>
    <property type="evidence" value="ECO:0007669"/>
    <property type="project" value="TreeGrafter"/>
</dbReference>
<gene>
    <name evidence="3" type="ORF">EVEC_LOCUS11113</name>
</gene>
<evidence type="ECO:0000313" key="3">
    <source>
        <dbReference type="EMBL" id="VDD96362.1"/>
    </source>
</evidence>
<dbReference type="PANTHER" id="PTHR12774:SF2">
    <property type="entry name" value="PEROXISOMAL BIOGENESIS FACTOR 19"/>
    <property type="match status" value="1"/>
</dbReference>
<protein>
    <recommendedName>
        <fullName evidence="2">Peroxin-19</fullName>
    </recommendedName>
</protein>
<sequence>MADEKEPEMEEDLSTLLDSALADFSKPKNTDDELDSLMAKMDAEAMEKAAQNFDKSIQKKKQNFAAYSDTANLDKVNPLNYCWFLFILLISNDPTWLSVMELAKTLFAKDFMYAPVKQIHVAQFYFYRYMAGHPKLEDEVKQNYEKQIDILSRICKVYEEDQGDDESFCKICNLIMEFQSYGYPPDEIVGAMPPGWSIDQLSGVPRVDDISKAADACSLM</sequence>
<dbReference type="PANTHER" id="PTHR12774">
    <property type="entry name" value="PEROXISOMAL BIOGENESIS FACTOR 19"/>
    <property type="match status" value="1"/>
</dbReference>
<keyword evidence="4" id="KW-1185">Reference proteome</keyword>
<dbReference type="GO" id="GO:0033328">
    <property type="term" value="F:peroxisome membrane targeting sequence binding"/>
    <property type="evidence" value="ECO:0007669"/>
    <property type="project" value="TreeGrafter"/>
</dbReference>
<evidence type="ECO:0000313" key="4">
    <source>
        <dbReference type="Proteomes" id="UP000274131"/>
    </source>
</evidence>
<dbReference type="InterPro" id="IPR006708">
    <property type="entry name" value="Pex19"/>
</dbReference>
<evidence type="ECO:0000256" key="2">
    <source>
        <dbReference type="ARBA" id="ARBA00029688"/>
    </source>
</evidence>
<dbReference type="OrthoDB" id="21292at2759"/>
<dbReference type="GO" id="GO:0005778">
    <property type="term" value="C:peroxisomal membrane"/>
    <property type="evidence" value="ECO:0007669"/>
    <property type="project" value="TreeGrafter"/>
</dbReference>
<name>A0A0N4VLR7_ENTVE</name>
<dbReference type="WBParaSite" id="EVEC_0001183501-mRNA-1">
    <property type="protein sequence ID" value="EVEC_0001183501-mRNA-1"/>
    <property type="gene ID" value="EVEC_0001183501"/>
</dbReference>
<dbReference type="AlphaFoldDB" id="A0A0N4VLR7"/>
<reference evidence="3 4" key="2">
    <citation type="submission" date="2018-10" db="EMBL/GenBank/DDBJ databases">
        <authorList>
            <consortium name="Pathogen Informatics"/>
        </authorList>
    </citation>
    <scope>NUCLEOTIDE SEQUENCE [LARGE SCALE GENOMIC DNA]</scope>
</reference>
<dbReference type="Gene3D" id="1.20.120.900">
    <property type="entry name" value="Pex19, mPTS binding domain"/>
    <property type="match status" value="1"/>
</dbReference>
<reference evidence="5" key="1">
    <citation type="submission" date="2017-02" db="UniProtKB">
        <authorList>
            <consortium name="WormBaseParasite"/>
        </authorList>
    </citation>
    <scope>IDENTIFICATION</scope>
</reference>
<evidence type="ECO:0000256" key="1">
    <source>
        <dbReference type="ARBA" id="ARBA00006326"/>
    </source>
</evidence>
<evidence type="ECO:0000313" key="5">
    <source>
        <dbReference type="WBParaSite" id="EVEC_0001183501-mRNA-1"/>
    </source>
</evidence>
<comment type="similarity">
    <text evidence="1">Belongs to the peroxin-19 family.</text>
</comment>
<dbReference type="InterPro" id="IPR038322">
    <property type="entry name" value="Pex19_C_sf"/>
</dbReference>
<organism evidence="5">
    <name type="scientific">Enterobius vermicularis</name>
    <name type="common">Human pinworm</name>
    <dbReference type="NCBI Taxonomy" id="51028"/>
    <lineage>
        <taxon>Eukaryota</taxon>
        <taxon>Metazoa</taxon>
        <taxon>Ecdysozoa</taxon>
        <taxon>Nematoda</taxon>
        <taxon>Chromadorea</taxon>
        <taxon>Rhabditida</taxon>
        <taxon>Spirurina</taxon>
        <taxon>Oxyuridomorpha</taxon>
        <taxon>Oxyuroidea</taxon>
        <taxon>Oxyuridae</taxon>
        <taxon>Enterobius</taxon>
    </lineage>
</organism>
<dbReference type="Pfam" id="PF04614">
    <property type="entry name" value="Pex19"/>
    <property type="match status" value="1"/>
</dbReference>
<dbReference type="EMBL" id="UXUI01011591">
    <property type="protein sequence ID" value="VDD96362.1"/>
    <property type="molecule type" value="Genomic_DNA"/>
</dbReference>
<dbReference type="STRING" id="51028.A0A0N4VLR7"/>